<dbReference type="Proteomes" id="UP000694044">
    <property type="component" value="Unassembled WGS sequence"/>
</dbReference>
<comment type="caution">
    <text evidence="2">The sequence shown here is derived from an EMBL/GenBank/DDBJ whole genome shotgun (WGS) entry which is preliminary data.</text>
</comment>
<dbReference type="PANTHER" id="PTHR22796">
    <property type="entry name" value="URG4-RELATED"/>
    <property type="match status" value="1"/>
</dbReference>
<protein>
    <recommendedName>
        <fullName evidence="1">VWFA domain-containing protein</fullName>
    </recommendedName>
</protein>
<dbReference type="PANTHER" id="PTHR22796:SF1">
    <property type="entry name" value="VWFA DOMAIN-CONTAINING PROTEIN"/>
    <property type="match status" value="1"/>
</dbReference>
<gene>
    <name evidence="2" type="ORF">PHYPSEUDO_009755</name>
</gene>
<dbReference type="OrthoDB" id="2343366at2759"/>
<dbReference type="EMBL" id="JAGDFM010000404">
    <property type="protein sequence ID" value="KAG7378686.1"/>
    <property type="molecule type" value="Genomic_DNA"/>
</dbReference>
<keyword evidence="3" id="KW-1185">Reference proteome</keyword>
<accession>A0A8T1VCK7</accession>
<evidence type="ECO:0000259" key="1">
    <source>
        <dbReference type="PROSITE" id="PS50234"/>
    </source>
</evidence>
<name>A0A8T1VCK7_9STRA</name>
<dbReference type="Pfam" id="PF00092">
    <property type="entry name" value="VWA"/>
    <property type="match status" value="1"/>
</dbReference>
<dbReference type="AlphaFoldDB" id="A0A8T1VCK7"/>
<feature type="domain" description="VWFA" evidence="1">
    <location>
        <begin position="594"/>
        <end position="768"/>
    </location>
</feature>
<organism evidence="2 3">
    <name type="scientific">Phytophthora pseudosyringae</name>
    <dbReference type="NCBI Taxonomy" id="221518"/>
    <lineage>
        <taxon>Eukaryota</taxon>
        <taxon>Sar</taxon>
        <taxon>Stramenopiles</taxon>
        <taxon>Oomycota</taxon>
        <taxon>Peronosporomycetes</taxon>
        <taxon>Peronosporales</taxon>
        <taxon>Peronosporaceae</taxon>
        <taxon>Phytophthora</taxon>
    </lineage>
</organism>
<evidence type="ECO:0000313" key="3">
    <source>
        <dbReference type="Proteomes" id="UP000694044"/>
    </source>
</evidence>
<dbReference type="InterPro" id="IPR002035">
    <property type="entry name" value="VWF_A"/>
</dbReference>
<dbReference type="SMART" id="SM00327">
    <property type="entry name" value="VWA"/>
    <property type="match status" value="1"/>
</dbReference>
<reference evidence="2" key="1">
    <citation type="submission" date="2021-02" db="EMBL/GenBank/DDBJ databases">
        <authorList>
            <person name="Palmer J.M."/>
        </authorList>
    </citation>
    <scope>NUCLEOTIDE SEQUENCE</scope>
    <source>
        <strain evidence="2">SCRP734</strain>
    </source>
</reference>
<evidence type="ECO:0000313" key="2">
    <source>
        <dbReference type="EMBL" id="KAG7378686.1"/>
    </source>
</evidence>
<proteinExistence type="predicted"/>
<sequence>MALNAVIPLDNIADDAIDFGFDVSAPEARNTKIIQKTLVALFQTFLALVHVDVGSSRLTMEDQKLFDDFVAFVLRRRKLKVTRWLRGVLDDRSSEVRSKLEQRFADPLVLFLSRCQHRCARCQLGCMHSVTHSTEIEHNCSTDHKCRGSCEYAECQRDSKPAEVRPCSRSAGHEGKCECEKGEHTCGHPCVLARASNCDKTCSKVAEHCGDHRCSVQVHVCGATCSAETCTAACVLDTQREHSVHKCVEVQCLHQCFMKGCKHTCGEKDHFHGQLNTSRVFADENGVTFSPDLSEDDSVALTHMCLGSHACSDLCAVDGICEQKVHLKKSSRTYAGARGSFEYIYQEMNACKKPCTRVLPSGARHHDGLVHSCIAQTSTTSNGQSSREKEDEHQVIHYCDVRCPCCNNYCNKHFGHMGLHATSHGNMRQTYFLAKGNDIDIEDRKYQVGERGIAEMCNLFCAKMGRGHVHYLSCEGNGRENCVYTADASKDHRRHCDEELYPPPDKAMDELLHSQFWTTIGWEDPCSDDERALFAKCPFQCDAPEHEEADKLPSYCVLDAWHLPAMKPEVDDGFAYIDDHKFECKHAVDSGTFHNIFVLDSSGSMSGQPWQNLLFACKEFVINRLQDGGEDDLVSLVTFDNHSVIHGEAMPLGEALPEQLPYSGGGTSFEQGLRTASEVLSRNDYEKYKAVLIFFSDGHPRDIELGLTLARHIRSAYAKYDLTAFAVGFGHVNLPVLERVATEMGGDYRHVLDTNELQKEFQRIAAVLRKSEASLALMDT</sequence>
<dbReference type="PROSITE" id="PS50234">
    <property type="entry name" value="VWFA"/>
    <property type="match status" value="1"/>
</dbReference>
<dbReference type="CDD" id="cd00198">
    <property type="entry name" value="vWFA"/>
    <property type="match status" value="1"/>
</dbReference>